<dbReference type="Proteomes" id="UP001277761">
    <property type="component" value="Unassembled WGS sequence"/>
</dbReference>
<accession>A0ABU4VND5</accession>
<feature type="transmembrane region" description="Helical" evidence="9">
    <location>
        <begin position="34"/>
        <end position="57"/>
    </location>
</feature>
<dbReference type="InterPro" id="IPR024791">
    <property type="entry name" value="Cyt_c/ubiquinol_Oxase_su3"/>
</dbReference>
<reference evidence="11 12" key="1">
    <citation type="submission" date="2023-11" db="EMBL/GenBank/DDBJ databases">
        <authorList>
            <person name="Xu M."/>
            <person name="Jiang T."/>
        </authorList>
    </citation>
    <scope>NUCLEOTIDE SEQUENCE [LARGE SCALE GENOMIC DNA]</scope>
    <source>
        <strain evidence="11 12">SD</strain>
    </source>
</reference>
<evidence type="ECO:0000313" key="11">
    <source>
        <dbReference type="EMBL" id="MDX8153338.1"/>
    </source>
</evidence>
<comment type="subcellular location">
    <subcellularLocation>
        <location evidence="7">Cell membrane</location>
        <topology evidence="7">Multi-pass membrane protein</topology>
    </subcellularLocation>
    <subcellularLocation>
        <location evidence="1">Membrane</location>
        <topology evidence="1">Multi-pass membrane protein</topology>
    </subcellularLocation>
</comment>
<dbReference type="InterPro" id="IPR000298">
    <property type="entry name" value="Cyt_c_oxidase-like_su3"/>
</dbReference>
<evidence type="ECO:0000256" key="7">
    <source>
        <dbReference type="RuleBase" id="RU003376"/>
    </source>
</evidence>
<keyword evidence="12" id="KW-1185">Reference proteome</keyword>
<sequence length="208" mass="22553">MSAVERPVEPAAAVRPAEPEPAADARRTPGEGGIWVFILADMTVFALMFGALVLLQADDPARYELGQDHLHVGVGVANTIVLLGSSLAVALAVRHARAGALVPARRLFSVAFGCALLFWALKLYEYTSLGGDGVSARENEFFLYYFSFTGVHLLHVTLGLAGLAGVVRLTRRPALSDHERSLVETGASYWHMVDLLWIVLFALLYLYG</sequence>
<dbReference type="Pfam" id="PF00510">
    <property type="entry name" value="COX3"/>
    <property type="match status" value="1"/>
</dbReference>
<keyword evidence="5 9" id="KW-0472">Membrane</keyword>
<gene>
    <name evidence="11" type="ORF">SK069_17195</name>
</gene>
<dbReference type="Gene3D" id="1.20.120.80">
    <property type="entry name" value="Cytochrome c oxidase, subunit III, four-helix bundle"/>
    <property type="match status" value="1"/>
</dbReference>
<feature type="domain" description="Heme-copper oxidase subunit III family profile" evidence="10">
    <location>
        <begin position="33"/>
        <end position="208"/>
    </location>
</feature>
<dbReference type="RefSeq" id="WP_319955489.1">
    <property type="nucleotide sequence ID" value="NZ_JAXAVX010000013.1"/>
</dbReference>
<evidence type="ECO:0000256" key="9">
    <source>
        <dbReference type="SAM" id="Phobius"/>
    </source>
</evidence>
<evidence type="ECO:0000256" key="3">
    <source>
        <dbReference type="ARBA" id="ARBA00022692"/>
    </source>
</evidence>
<comment type="similarity">
    <text evidence="2 7">Belongs to the cytochrome c oxidase subunit 3 family.</text>
</comment>
<feature type="compositionally biased region" description="Low complexity" evidence="8">
    <location>
        <begin position="1"/>
        <end position="22"/>
    </location>
</feature>
<protein>
    <recommendedName>
        <fullName evidence="6">Cytochrome aa3 subunit 3</fullName>
    </recommendedName>
</protein>
<evidence type="ECO:0000256" key="5">
    <source>
        <dbReference type="ARBA" id="ARBA00023136"/>
    </source>
</evidence>
<feature type="transmembrane region" description="Helical" evidence="9">
    <location>
        <begin position="104"/>
        <end position="121"/>
    </location>
</feature>
<evidence type="ECO:0000313" key="12">
    <source>
        <dbReference type="Proteomes" id="UP001277761"/>
    </source>
</evidence>
<feature type="transmembrane region" description="Helical" evidence="9">
    <location>
        <begin position="188"/>
        <end position="207"/>
    </location>
</feature>
<evidence type="ECO:0000259" key="10">
    <source>
        <dbReference type="PROSITE" id="PS50253"/>
    </source>
</evidence>
<name>A0ABU4VND5_9ACTN</name>
<dbReference type="InterPro" id="IPR013833">
    <property type="entry name" value="Cyt_c_oxidase_su3_a-hlx"/>
</dbReference>
<dbReference type="InterPro" id="IPR035973">
    <property type="entry name" value="Cyt_c_oxidase_su3-like_sf"/>
</dbReference>
<dbReference type="PANTHER" id="PTHR11403">
    <property type="entry name" value="CYTOCHROME C OXIDASE SUBUNIT III"/>
    <property type="match status" value="1"/>
</dbReference>
<keyword evidence="4 9" id="KW-1133">Transmembrane helix</keyword>
<evidence type="ECO:0000256" key="4">
    <source>
        <dbReference type="ARBA" id="ARBA00022989"/>
    </source>
</evidence>
<proteinExistence type="inferred from homology"/>
<dbReference type="PROSITE" id="PS50253">
    <property type="entry name" value="COX3"/>
    <property type="match status" value="1"/>
</dbReference>
<organism evidence="11 12">
    <name type="scientific">Patulibacter brassicae</name>
    <dbReference type="NCBI Taxonomy" id="1705717"/>
    <lineage>
        <taxon>Bacteria</taxon>
        <taxon>Bacillati</taxon>
        <taxon>Actinomycetota</taxon>
        <taxon>Thermoleophilia</taxon>
        <taxon>Solirubrobacterales</taxon>
        <taxon>Patulibacteraceae</taxon>
        <taxon>Patulibacter</taxon>
    </lineage>
</organism>
<dbReference type="SUPFAM" id="SSF81452">
    <property type="entry name" value="Cytochrome c oxidase subunit III-like"/>
    <property type="match status" value="1"/>
</dbReference>
<evidence type="ECO:0000256" key="8">
    <source>
        <dbReference type="SAM" id="MobiDB-lite"/>
    </source>
</evidence>
<dbReference type="EMBL" id="JAXAVX010000013">
    <property type="protein sequence ID" value="MDX8153338.1"/>
    <property type="molecule type" value="Genomic_DNA"/>
</dbReference>
<evidence type="ECO:0000256" key="2">
    <source>
        <dbReference type="ARBA" id="ARBA00010581"/>
    </source>
</evidence>
<dbReference type="PANTHER" id="PTHR11403:SF6">
    <property type="entry name" value="NITRIC OXIDE REDUCTASE SUBUNIT E"/>
    <property type="match status" value="1"/>
</dbReference>
<keyword evidence="3 7" id="KW-0812">Transmembrane</keyword>
<comment type="caution">
    <text evidence="11">The sequence shown here is derived from an EMBL/GenBank/DDBJ whole genome shotgun (WGS) entry which is preliminary data.</text>
</comment>
<feature type="transmembrane region" description="Helical" evidence="9">
    <location>
        <begin position="69"/>
        <end position="92"/>
    </location>
</feature>
<feature type="region of interest" description="Disordered" evidence="8">
    <location>
        <begin position="1"/>
        <end position="26"/>
    </location>
</feature>
<evidence type="ECO:0000256" key="6">
    <source>
        <dbReference type="ARBA" id="ARBA00031400"/>
    </source>
</evidence>
<feature type="transmembrane region" description="Helical" evidence="9">
    <location>
        <begin position="141"/>
        <end position="167"/>
    </location>
</feature>
<evidence type="ECO:0000256" key="1">
    <source>
        <dbReference type="ARBA" id="ARBA00004141"/>
    </source>
</evidence>